<feature type="binding site" evidence="14">
    <location>
        <position position="222"/>
    </location>
    <ligand>
        <name>substrate</name>
    </ligand>
</feature>
<dbReference type="InterPro" id="IPR001967">
    <property type="entry name" value="Peptidase_S11_N"/>
</dbReference>
<evidence type="ECO:0000256" key="6">
    <source>
        <dbReference type="ARBA" id="ARBA00022670"/>
    </source>
</evidence>
<evidence type="ECO:0000256" key="7">
    <source>
        <dbReference type="ARBA" id="ARBA00022729"/>
    </source>
</evidence>
<evidence type="ECO:0000256" key="15">
    <source>
        <dbReference type="RuleBase" id="RU004016"/>
    </source>
</evidence>
<evidence type="ECO:0000256" key="5">
    <source>
        <dbReference type="ARBA" id="ARBA00022645"/>
    </source>
</evidence>
<reference evidence="18 19" key="1">
    <citation type="submission" date="2013-03" db="EMBL/GenBank/DDBJ databases">
        <authorList>
            <person name="Fiebig A."/>
            <person name="Goeker M."/>
            <person name="Klenk H.-P.P."/>
        </authorList>
    </citation>
    <scope>NUCLEOTIDE SEQUENCE [LARGE SCALE GENOMIC DNA]</scope>
    <source>
        <strain evidence="18 19">DSM 17492</strain>
    </source>
</reference>
<name>A0A017H9Y3_9RHOB</name>
<keyword evidence="7 16" id="KW-0732">Signal</keyword>
<dbReference type="GO" id="GO:0071555">
    <property type="term" value="P:cell wall organization"/>
    <property type="evidence" value="ECO:0007669"/>
    <property type="project" value="UniProtKB-KW"/>
</dbReference>
<feature type="active site" evidence="13">
    <location>
        <position position="115"/>
    </location>
</feature>
<dbReference type="RefSeq" id="WP_017927198.1">
    <property type="nucleotide sequence ID" value="NZ_KB822995.1"/>
</dbReference>
<dbReference type="Proteomes" id="UP000025047">
    <property type="component" value="Unassembled WGS sequence"/>
</dbReference>
<dbReference type="UniPathway" id="UPA00219"/>
<dbReference type="InterPro" id="IPR015956">
    <property type="entry name" value="Peniciliin-bd_prot_C_sf"/>
</dbReference>
<evidence type="ECO:0000313" key="18">
    <source>
        <dbReference type="EMBL" id="EYD71105.1"/>
    </source>
</evidence>
<keyword evidence="19" id="KW-1185">Reference proteome</keyword>
<dbReference type="Pfam" id="PF00768">
    <property type="entry name" value="Peptidase_S11"/>
    <property type="match status" value="1"/>
</dbReference>
<keyword evidence="10" id="KW-0573">Peptidoglycan synthesis</keyword>
<feature type="chain" id="PRO_5001495716" description="serine-type D-Ala-D-Ala carboxypeptidase" evidence="16">
    <location>
        <begin position="22"/>
        <end position="405"/>
    </location>
</feature>
<dbReference type="Gene3D" id="3.40.710.10">
    <property type="entry name" value="DD-peptidase/beta-lactamase superfamily"/>
    <property type="match status" value="1"/>
</dbReference>
<gene>
    <name evidence="18" type="ORF">Lokhon_02751</name>
</gene>
<evidence type="ECO:0000256" key="14">
    <source>
        <dbReference type="PIRSR" id="PIRSR618044-2"/>
    </source>
</evidence>
<sequence length="405" mass="43224">MIRAVFIAAATLLALAPLARAQSFDTPARAAYVLDHTTGTELLAKNANEPLPPASMSKLMTLYMAFEAVASGRLSIDQRLPVSEHAASYGGSSMFLDTTDRVRVEDLLRGVIVLSGNDASAVLAEALSPDGTEAGFARLMTERAREMGMENSTFANSNGWPDPRQRMSMRDLGILASALIQDFPTFYPIFAEQEFAFDGRVPSNSQNRNPILGLGIGADGLKTGHTSEAGYGLVGSAKQGDRRVIFVITGLDSTEARRVEAERIVNWSFRQFAQRDIGEAGTRISEAEVWMGEQGRVGLALAEDVSVLLPVMSSEDLSAEVVYQGPIEAPIEAGQELAELVIAREGLPETRVPLVAETAVARGGFMPRLKVAATVLFDRFGPEGVALPGLLPMTDAPAPAAEGDS</sequence>
<dbReference type="OrthoDB" id="9795979at2"/>
<dbReference type="Pfam" id="PF07943">
    <property type="entry name" value="PBP5_C"/>
    <property type="match status" value="1"/>
</dbReference>
<dbReference type="GO" id="GO:0009252">
    <property type="term" value="P:peptidoglycan biosynthetic process"/>
    <property type="evidence" value="ECO:0007669"/>
    <property type="project" value="UniProtKB-UniPathway"/>
</dbReference>
<dbReference type="STRING" id="1122180.Lokhon_02751"/>
<dbReference type="PANTHER" id="PTHR21581">
    <property type="entry name" value="D-ALANYL-D-ALANINE CARBOXYPEPTIDASE"/>
    <property type="match status" value="1"/>
</dbReference>
<dbReference type="GO" id="GO:0009002">
    <property type="term" value="F:serine-type D-Ala-D-Ala carboxypeptidase activity"/>
    <property type="evidence" value="ECO:0007669"/>
    <property type="project" value="UniProtKB-EC"/>
</dbReference>
<dbReference type="AlphaFoldDB" id="A0A017H9Y3"/>
<dbReference type="PRINTS" id="PR00725">
    <property type="entry name" value="DADACBPTASE1"/>
</dbReference>
<evidence type="ECO:0000256" key="16">
    <source>
        <dbReference type="SAM" id="SignalP"/>
    </source>
</evidence>
<evidence type="ECO:0000256" key="11">
    <source>
        <dbReference type="ARBA" id="ARBA00023316"/>
    </source>
</evidence>
<evidence type="ECO:0000256" key="2">
    <source>
        <dbReference type="ARBA" id="ARBA00004752"/>
    </source>
</evidence>
<dbReference type="SUPFAM" id="SSF56601">
    <property type="entry name" value="beta-lactamase/transpeptidase-like"/>
    <property type="match status" value="1"/>
</dbReference>
<proteinExistence type="inferred from homology"/>
<dbReference type="SMART" id="SM00936">
    <property type="entry name" value="PBP5_C"/>
    <property type="match status" value="1"/>
</dbReference>
<dbReference type="EMBL" id="APGJ01000007">
    <property type="protein sequence ID" value="EYD71105.1"/>
    <property type="molecule type" value="Genomic_DNA"/>
</dbReference>
<dbReference type="InterPro" id="IPR037167">
    <property type="entry name" value="Peptidase_S11_C_sf"/>
</dbReference>
<comment type="catalytic activity">
    <reaction evidence="12">
        <text>Preferential cleavage: (Ac)2-L-Lys-D-Ala-|-D-Ala. Also transpeptidation of peptidyl-alanyl moieties that are N-acyl substituents of D-alanine.</text>
        <dbReference type="EC" id="3.4.16.4"/>
    </reaction>
</comment>
<dbReference type="PATRIC" id="fig|1122180.6.peg.2732"/>
<keyword evidence="11" id="KW-0961">Cell wall biogenesis/degradation</keyword>
<keyword evidence="6" id="KW-0645">Protease</keyword>
<dbReference type="InterPro" id="IPR012338">
    <property type="entry name" value="Beta-lactam/transpept-like"/>
</dbReference>
<comment type="caution">
    <text evidence="18">The sequence shown here is derived from an EMBL/GenBank/DDBJ whole genome shotgun (WGS) entry which is preliminary data.</text>
</comment>
<dbReference type="PANTHER" id="PTHR21581:SF6">
    <property type="entry name" value="TRAFFICKING PROTEIN PARTICLE COMPLEX SUBUNIT 12"/>
    <property type="match status" value="1"/>
</dbReference>
<dbReference type="InterPro" id="IPR012907">
    <property type="entry name" value="Peptidase_S11_C"/>
</dbReference>
<evidence type="ECO:0000256" key="12">
    <source>
        <dbReference type="ARBA" id="ARBA00034000"/>
    </source>
</evidence>
<comment type="similarity">
    <text evidence="3 15">Belongs to the peptidase S11 family.</text>
</comment>
<dbReference type="InterPro" id="IPR018044">
    <property type="entry name" value="Peptidase_S11"/>
</dbReference>
<accession>A0A017H9Y3</accession>
<dbReference type="Gene3D" id="2.60.410.10">
    <property type="entry name" value="D-Ala-D-Ala carboxypeptidase, C-terminal domain"/>
    <property type="match status" value="1"/>
</dbReference>
<keyword evidence="9" id="KW-0133">Cell shape</keyword>
<feature type="signal peptide" evidence="16">
    <location>
        <begin position="1"/>
        <end position="21"/>
    </location>
</feature>
<evidence type="ECO:0000256" key="3">
    <source>
        <dbReference type="ARBA" id="ARBA00007164"/>
    </source>
</evidence>
<evidence type="ECO:0000256" key="1">
    <source>
        <dbReference type="ARBA" id="ARBA00003217"/>
    </source>
</evidence>
<dbReference type="EC" id="3.4.16.4" evidence="4"/>
<organism evidence="18 19">
    <name type="scientific">Limimaricola hongkongensis DSM 17492</name>
    <dbReference type="NCBI Taxonomy" id="1122180"/>
    <lineage>
        <taxon>Bacteria</taxon>
        <taxon>Pseudomonadati</taxon>
        <taxon>Pseudomonadota</taxon>
        <taxon>Alphaproteobacteria</taxon>
        <taxon>Rhodobacterales</taxon>
        <taxon>Paracoccaceae</taxon>
        <taxon>Limimaricola</taxon>
    </lineage>
</organism>
<protein>
    <recommendedName>
        <fullName evidence="4">serine-type D-Ala-D-Ala carboxypeptidase</fullName>
        <ecNumber evidence="4">3.4.16.4</ecNumber>
    </recommendedName>
</protein>
<dbReference type="SUPFAM" id="SSF69189">
    <property type="entry name" value="Penicillin-binding protein associated domain"/>
    <property type="match status" value="1"/>
</dbReference>
<dbReference type="eggNOG" id="COG1686">
    <property type="taxonomic scope" value="Bacteria"/>
</dbReference>
<dbReference type="HOGENOM" id="CLU_027070_8_1_5"/>
<evidence type="ECO:0000256" key="10">
    <source>
        <dbReference type="ARBA" id="ARBA00022984"/>
    </source>
</evidence>
<comment type="function">
    <text evidence="1">Removes C-terminal D-alanyl residues from sugar-peptide cell wall precursors.</text>
</comment>
<keyword evidence="8 18" id="KW-0378">Hydrolase</keyword>
<comment type="pathway">
    <text evidence="2">Cell wall biogenesis; peptidoglycan biosynthesis.</text>
</comment>
<dbReference type="GO" id="GO:0008360">
    <property type="term" value="P:regulation of cell shape"/>
    <property type="evidence" value="ECO:0007669"/>
    <property type="project" value="UniProtKB-KW"/>
</dbReference>
<evidence type="ECO:0000259" key="17">
    <source>
        <dbReference type="SMART" id="SM00936"/>
    </source>
</evidence>
<evidence type="ECO:0000256" key="13">
    <source>
        <dbReference type="PIRSR" id="PIRSR618044-1"/>
    </source>
</evidence>
<evidence type="ECO:0000313" key="19">
    <source>
        <dbReference type="Proteomes" id="UP000025047"/>
    </source>
</evidence>
<dbReference type="GO" id="GO:0006508">
    <property type="term" value="P:proteolysis"/>
    <property type="evidence" value="ECO:0007669"/>
    <property type="project" value="UniProtKB-KW"/>
</dbReference>
<evidence type="ECO:0000256" key="8">
    <source>
        <dbReference type="ARBA" id="ARBA00022801"/>
    </source>
</evidence>
<feature type="active site" description="Proton acceptor" evidence="13">
    <location>
        <position position="58"/>
    </location>
</feature>
<keyword evidence="5 18" id="KW-0121">Carboxypeptidase</keyword>
<feature type="domain" description="Peptidase S11 D-Ala-D-Ala carboxypeptidase A C-terminal" evidence="17">
    <location>
        <begin position="272"/>
        <end position="362"/>
    </location>
</feature>
<evidence type="ECO:0000256" key="9">
    <source>
        <dbReference type="ARBA" id="ARBA00022960"/>
    </source>
</evidence>
<evidence type="ECO:0000256" key="4">
    <source>
        <dbReference type="ARBA" id="ARBA00012448"/>
    </source>
</evidence>
<feature type="active site" description="Acyl-ester intermediate" evidence="13">
    <location>
        <position position="55"/>
    </location>
</feature>